<protein>
    <recommendedName>
        <fullName evidence="4">Peptidoglycan peptidase</fullName>
    </recommendedName>
</protein>
<organism evidence="2 3">
    <name type="scientific">Sneathia vaginalis</name>
    <dbReference type="NCBI Taxonomy" id="187101"/>
    <lineage>
        <taxon>Bacteria</taxon>
        <taxon>Fusobacteriati</taxon>
        <taxon>Fusobacteriota</taxon>
        <taxon>Fusobacteriia</taxon>
        <taxon>Fusobacteriales</taxon>
        <taxon>Leptotrichiaceae</taxon>
        <taxon>Sneathia</taxon>
    </lineage>
</organism>
<evidence type="ECO:0000313" key="2">
    <source>
        <dbReference type="EMBL" id="AKC95341.1"/>
    </source>
</evidence>
<dbReference type="Proteomes" id="UP000033103">
    <property type="component" value="Chromosome"/>
</dbReference>
<dbReference type="SUPFAM" id="SSF54001">
    <property type="entry name" value="Cysteine proteinases"/>
    <property type="match status" value="1"/>
</dbReference>
<accession>A0A0E3Z9R3</accession>
<dbReference type="InterPro" id="IPR038765">
    <property type="entry name" value="Papain-like_cys_pep_sf"/>
</dbReference>
<dbReference type="PATRIC" id="fig|1069640.6.peg.390"/>
<sequence length="173" mass="20539">MKKYLLVFLLSIFSFSIDWHSTDNIEKISNIAKVGDIILYKPSNATFVSRWGHCMIVVEGNKIVDYPSMKIGLREFPFYFLNNQKKEFVLLRYKYINDDIRSKMLTDIYDNYLFKKYFPLIPLDMDLGLTYCSHFVYRIFKDTTNVDVLGLPKSNIIMPLDFLNSKYFEVIQF</sequence>
<gene>
    <name evidence="2" type="ORF">VC03_02040</name>
</gene>
<dbReference type="KEGG" id="sns:VC03_02040"/>
<reference evidence="2 3" key="1">
    <citation type="journal article" date="2012" name="BMC Genomics">
        <title>Genomic sequence analysis and characterization of Sneathia amnii sp. nov.</title>
        <authorList>
            <consortium name="Vaginal Microbiome Consortium (additional members)"/>
            <person name="Harwich M.D.Jr."/>
            <person name="Serrano M.G."/>
            <person name="Fettweis J.M."/>
            <person name="Alves J.M."/>
            <person name="Reimers M.A."/>
            <person name="Buck G.A."/>
            <person name="Jefferson K.K."/>
        </authorList>
    </citation>
    <scope>NUCLEOTIDE SEQUENCE [LARGE SCALE GENOMIC DNA]</scope>
    <source>
        <strain evidence="2 3">SN35</strain>
    </source>
</reference>
<feature type="signal peptide" evidence="1">
    <location>
        <begin position="1"/>
        <end position="20"/>
    </location>
</feature>
<dbReference type="RefSeq" id="WP_046328447.1">
    <property type="nucleotide sequence ID" value="NZ_CP011280.1"/>
</dbReference>
<evidence type="ECO:0000256" key="1">
    <source>
        <dbReference type="SAM" id="SignalP"/>
    </source>
</evidence>
<dbReference type="STRING" id="187101.VC03_02040"/>
<feature type="chain" id="PRO_5002416194" description="Peptidoglycan peptidase" evidence="1">
    <location>
        <begin position="21"/>
        <end position="173"/>
    </location>
</feature>
<dbReference type="EMBL" id="CP011280">
    <property type="protein sequence ID" value="AKC95341.1"/>
    <property type="molecule type" value="Genomic_DNA"/>
</dbReference>
<name>A0A0E3Z9R3_9FUSO</name>
<dbReference type="Gene3D" id="3.90.1720.10">
    <property type="entry name" value="endopeptidase domain like (from Nostoc punctiforme)"/>
    <property type="match status" value="1"/>
</dbReference>
<proteinExistence type="predicted"/>
<evidence type="ECO:0008006" key="4">
    <source>
        <dbReference type="Google" id="ProtNLM"/>
    </source>
</evidence>
<dbReference type="AlphaFoldDB" id="A0A0E3Z9R3"/>
<keyword evidence="1" id="KW-0732">Signal</keyword>
<evidence type="ECO:0000313" key="3">
    <source>
        <dbReference type="Proteomes" id="UP000033103"/>
    </source>
</evidence>
<keyword evidence="3" id="KW-1185">Reference proteome</keyword>
<dbReference type="OrthoDB" id="8455915at2"/>
<dbReference type="HOGENOM" id="CLU_1546586_0_0_0"/>